<dbReference type="STRING" id="200361.A0A452XRL6"/>
<proteinExistence type="predicted"/>
<feature type="compositionally biased region" description="Basic and acidic residues" evidence="1">
    <location>
        <begin position="76"/>
        <end position="86"/>
    </location>
</feature>
<dbReference type="EnsemblPlants" id="AET1Gv20133800.1">
    <property type="protein sequence ID" value="AET1Gv20133800.1"/>
    <property type="gene ID" value="AET1Gv20133800"/>
</dbReference>
<evidence type="ECO:0000313" key="3">
    <source>
        <dbReference type="Proteomes" id="UP000015105"/>
    </source>
</evidence>
<name>A0A452XRL6_AEGTS</name>
<dbReference type="PANTHER" id="PTHR33130">
    <property type="entry name" value="PUTATIVE (DUF1639)-RELATED"/>
    <property type="match status" value="1"/>
</dbReference>
<evidence type="ECO:0000313" key="2">
    <source>
        <dbReference type="EnsemblPlants" id="AET1Gv20133800.1"/>
    </source>
</evidence>
<dbReference type="Proteomes" id="UP000015105">
    <property type="component" value="Chromosome 1D"/>
</dbReference>
<reference evidence="2" key="5">
    <citation type="journal article" date="2021" name="G3 (Bethesda)">
        <title>Aegilops tauschii genome assembly Aet v5.0 features greater sequence contiguity and improved annotation.</title>
        <authorList>
            <person name="Wang L."/>
            <person name="Zhu T."/>
            <person name="Rodriguez J.C."/>
            <person name="Deal K.R."/>
            <person name="Dubcovsky J."/>
            <person name="McGuire P.E."/>
            <person name="Lux T."/>
            <person name="Spannagl M."/>
            <person name="Mayer K.F.X."/>
            <person name="Baldrich P."/>
            <person name="Meyers B.C."/>
            <person name="Huo N."/>
            <person name="Gu Y.Q."/>
            <person name="Zhou H."/>
            <person name="Devos K.M."/>
            <person name="Bennetzen J.L."/>
            <person name="Unver T."/>
            <person name="Budak H."/>
            <person name="Gulick P.J."/>
            <person name="Galiba G."/>
            <person name="Kalapos B."/>
            <person name="Nelson D.R."/>
            <person name="Li P."/>
            <person name="You F.M."/>
            <person name="Luo M.C."/>
            <person name="Dvorak J."/>
        </authorList>
    </citation>
    <scope>NUCLEOTIDE SEQUENCE [LARGE SCALE GENOMIC DNA]</scope>
    <source>
        <strain evidence="2">cv. AL8/78</strain>
    </source>
</reference>
<sequence length="287" mass="31220">HPSISPLAQCFKCRKQTHPRPRRISDLVLTTSHCTLLIAAAARSRAAAKAAIVGATLPPAMVNLAEPLPAAFPSDLTKEGGTREAGHGAAEVDPTPSSAHRGRLMSLPSMLKPWGSQRRLRCVPVNRHGETIAPDTGSSSNQQYEVSERLQLGLGEVAEASGTSNPAVNKYPEVTEAVSPQPLKARPGRPRRLAMPSLVATTAVSASQQAFERERRSVRADALKRPRFSVSLSTEEIEEDIYGLTGALPRSRPRRRPRKVQKQLDLLFPGARLSQINVESYRVPDNR</sequence>
<reference evidence="2" key="3">
    <citation type="journal article" date="2017" name="Nature">
        <title>Genome sequence of the progenitor of the wheat D genome Aegilops tauschii.</title>
        <authorList>
            <person name="Luo M.C."/>
            <person name="Gu Y.Q."/>
            <person name="Puiu D."/>
            <person name="Wang H."/>
            <person name="Twardziok S.O."/>
            <person name="Deal K.R."/>
            <person name="Huo N."/>
            <person name="Zhu T."/>
            <person name="Wang L."/>
            <person name="Wang Y."/>
            <person name="McGuire P.E."/>
            <person name="Liu S."/>
            <person name="Long H."/>
            <person name="Ramasamy R.K."/>
            <person name="Rodriguez J.C."/>
            <person name="Van S.L."/>
            <person name="Yuan L."/>
            <person name="Wang Z."/>
            <person name="Xia Z."/>
            <person name="Xiao L."/>
            <person name="Anderson O.D."/>
            <person name="Ouyang S."/>
            <person name="Liang Y."/>
            <person name="Zimin A.V."/>
            <person name="Pertea G."/>
            <person name="Qi P."/>
            <person name="Bennetzen J.L."/>
            <person name="Dai X."/>
            <person name="Dawson M.W."/>
            <person name="Muller H.G."/>
            <person name="Kugler K."/>
            <person name="Rivarola-Duarte L."/>
            <person name="Spannagl M."/>
            <person name="Mayer K.F.X."/>
            <person name="Lu F.H."/>
            <person name="Bevan M.W."/>
            <person name="Leroy P."/>
            <person name="Li P."/>
            <person name="You F.M."/>
            <person name="Sun Q."/>
            <person name="Liu Z."/>
            <person name="Lyons E."/>
            <person name="Wicker T."/>
            <person name="Salzberg S.L."/>
            <person name="Devos K.M."/>
            <person name="Dvorak J."/>
        </authorList>
    </citation>
    <scope>NUCLEOTIDE SEQUENCE [LARGE SCALE GENOMIC DNA]</scope>
    <source>
        <strain evidence="2">cv. AL8/78</strain>
    </source>
</reference>
<keyword evidence="3" id="KW-1185">Reference proteome</keyword>
<dbReference type="AlphaFoldDB" id="A0A452XRL6"/>
<accession>A0A452XRL6</accession>
<dbReference type="Pfam" id="PF07797">
    <property type="entry name" value="DUF1639"/>
    <property type="match status" value="1"/>
</dbReference>
<evidence type="ECO:0000256" key="1">
    <source>
        <dbReference type="SAM" id="MobiDB-lite"/>
    </source>
</evidence>
<reference evidence="2" key="4">
    <citation type="submission" date="2019-03" db="UniProtKB">
        <authorList>
            <consortium name="EnsemblPlants"/>
        </authorList>
    </citation>
    <scope>IDENTIFICATION</scope>
</reference>
<dbReference type="Gramene" id="AET1Gv20133800.1">
    <property type="protein sequence ID" value="AET1Gv20133800.1"/>
    <property type="gene ID" value="AET1Gv20133800"/>
</dbReference>
<reference evidence="3" key="2">
    <citation type="journal article" date="2017" name="Nat. Plants">
        <title>The Aegilops tauschii genome reveals multiple impacts of transposons.</title>
        <authorList>
            <person name="Zhao G."/>
            <person name="Zou C."/>
            <person name="Li K."/>
            <person name="Wang K."/>
            <person name="Li T."/>
            <person name="Gao L."/>
            <person name="Zhang X."/>
            <person name="Wang H."/>
            <person name="Yang Z."/>
            <person name="Liu X."/>
            <person name="Jiang W."/>
            <person name="Mao L."/>
            <person name="Kong X."/>
            <person name="Jiao Y."/>
            <person name="Jia J."/>
        </authorList>
    </citation>
    <scope>NUCLEOTIDE SEQUENCE [LARGE SCALE GENOMIC DNA]</scope>
    <source>
        <strain evidence="3">cv. AL8/78</strain>
    </source>
</reference>
<reference evidence="3" key="1">
    <citation type="journal article" date="2014" name="Science">
        <title>Ancient hybridizations among the ancestral genomes of bread wheat.</title>
        <authorList>
            <consortium name="International Wheat Genome Sequencing Consortium,"/>
            <person name="Marcussen T."/>
            <person name="Sandve S.R."/>
            <person name="Heier L."/>
            <person name="Spannagl M."/>
            <person name="Pfeifer M."/>
            <person name="Jakobsen K.S."/>
            <person name="Wulff B.B."/>
            <person name="Steuernagel B."/>
            <person name="Mayer K.F."/>
            <person name="Olsen O.A."/>
        </authorList>
    </citation>
    <scope>NUCLEOTIDE SEQUENCE [LARGE SCALE GENOMIC DNA]</scope>
    <source>
        <strain evidence="3">cv. AL8/78</strain>
    </source>
</reference>
<feature type="region of interest" description="Disordered" evidence="1">
    <location>
        <begin position="73"/>
        <end position="102"/>
    </location>
</feature>
<organism evidence="2 3">
    <name type="scientific">Aegilops tauschii subsp. strangulata</name>
    <name type="common">Goatgrass</name>
    <dbReference type="NCBI Taxonomy" id="200361"/>
    <lineage>
        <taxon>Eukaryota</taxon>
        <taxon>Viridiplantae</taxon>
        <taxon>Streptophyta</taxon>
        <taxon>Embryophyta</taxon>
        <taxon>Tracheophyta</taxon>
        <taxon>Spermatophyta</taxon>
        <taxon>Magnoliopsida</taxon>
        <taxon>Liliopsida</taxon>
        <taxon>Poales</taxon>
        <taxon>Poaceae</taxon>
        <taxon>BOP clade</taxon>
        <taxon>Pooideae</taxon>
        <taxon>Triticodae</taxon>
        <taxon>Triticeae</taxon>
        <taxon>Triticinae</taxon>
        <taxon>Aegilops</taxon>
    </lineage>
</organism>
<dbReference type="PANTHER" id="PTHR33130:SF32">
    <property type="entry name" value="DUF3741 DOMAIN-CONTAINING PROTEIN"/>
    <property type="match status" value="1"/>
</dbReference>
<protein>
    <submittedName>
        <fullName evidence="2">Uncharacterized protein</fullName>
    </submittedName>
</protein>
<dbReference type="InterPro" id="IPR012438">
    <property type="entry name" value="DUF1639"/>
</dbReference>